<dbReference type="PANTHER" id="PTHR36529">
    <property type="entry name" value="SLL1095 PROTEIN"/>
    <property type="match status" value="1"/>
</dbReference>
<comment type="caution">
    <text evidence="1">The sequence shown here is derived from an EMBL/GenBank/DDBJ whole genome shotgun (WGS) entry which is preliminary data.</text>
</comment>
<dbReference type="GO" id="GO:0043814">
    <property type="term" value="F:phospholactate guanylyltransferase activity"/>
    <property type="evidence" value="ECO:0007669"/>
    <property type="project" value="UniProtKB-EC"/>
</dbReference>
<dbReference type="Proteomes" id="UP000315471">
    <property type="component" value="Unassembled WGS sequence"/>
</dbReference>
<dbReference type="NCBIfam" id="TIGR04282">
    <property type="entry name" value="glyco_like_cofC"/>
    <property type="match status" value="1"/>
</dbReference>
<dbReference type="OrthoDB" id="9810303at2"/>
<name>A0A5C6DHL7_9BACT</name>
<gene>
    <name evidence="1" type="primary">cofC</name>
    <name evidence="1" type="ORF">Q31b_51100</name>
</gene>
<keyword evidence="1" id="KW-0548">Nucleotidyltransferase</keyword>
<dbReference type="EC" id="2.7.7.68" evidence="1"/>
<evidence type="ECO:0000313" key="1">
    <source>
        <dbReference type="EMBL" id="TWU35675.1"/>
    </source>
</evidence>
<evidence type="ECO:0000313" key="2">
    <source>
        <dbReference type="Proteomes" id="UP000315471"/>
    </source>
</evidence>
<dbReference type="RefSeq" id="WP_146602215.1">
    <property type="nucleotide sequence ID" value="NZ_SJPY01000009.1"/>
</dbReference>
<accession>A0A5C6DHL7</accession>
<dbReference type="PANTHER" id="PTHR36529:SF1">
    <property type="entry name" value="GLYCOSYLTRANSFERASE"/>
    <property type="match status" value="1"/>
</dbReference>
<dbReference type="InterPro" id="IPR018641">
    <property type="entry name" value="Trfase_1_rSAM/seldom-assoc"/>
</dbReference>
<organism evidence="1 2">
    <name type="scientific">Novipirellula aureliae</name>
    <dbReference type="NCBI Taxonomy" id="2527966"/>
    <lineage>
        <taxon>Bacteria</taxon>
        <taxon>Pseudomonadati</taxon>
        <taxon>Planctomycetota</taxon>
        <taxon>Planctomycetia</taxon>
        <taxon>Pirellulales</taxon>
        <taxon>Pirellulaceae</taxon>
        <taxon>Novipirellula</taxon>
    </lineage>
</organism>
<dbReference type="EMBL" id="SJPY01000009">
    <property type="protein sequence ID" value="TWU35675.1"/>
    <property type="molecule type" value="Genomic_DNA"/>
</dbReference>
<dbReference type="InterPro" id="IPR029044">
    <property type="entry name" value="Nucleotide-diphossugar_trans"/>
</dbReference>
<dbReference type="SUPFAM" id="SSF53448">
    <property type="entry name" value="Nucleotide-diphospho-sugar transferases"/>
    <property type="match status" value="1"/>
</dbReference>
<keyword evidence="1" id="KW-0808">Transferase</keyword>
<protein>
    <submittedName>
        <fullName evidence="1">2-phospho-L-lactate guanylyltransferase</fullName>
        <ecNumber evidence="1">2.7.7.68</ecNumber>
    </submittedName>
</protein>
<reference evidence="1 2" key="1">
    <citation type="submission" date="2019-02" db="EMBL/GenBank/DDBJ databases">
        <title>Deep-cultivation of Planctomycetes and their phenomic and genomic characterization uncovers novel biology.</title>
        <authorList>
            <person name="Wiegand S."/>
            <person name="Jogler M."/>
            <person name="Boedeker C."/>
            <person name="Pinto D."/>
            <person name="Vollmers J."/>
            <person name="Rivas-Marin E."/>
            <person name="Kohn T."/>
            <person name="Peeters S.H."/>
            <person name="Heuer A."/>
            <person name="Rast P."/>
            <person name="Oberbeckmann S."/>
            <person name="Bunk B."/>
            <person name="Jeske O."/>
            <person name="Meyerdierks A."/>
            <person name="Storesund J.E."/>
            <person name="Kallscheuer N."/>
            <person name="Luecker S."/>
            <person name="Lage O.M."/>
            <person name="Pohl T."/>
            <person name="Merkel B.J."/>
            <person name="Hornburger P."/>
            <person name="Mueller R.-W."/>
            <person name="Bruemmer F."/>
            <person name="Labrenz M."/>
            <person name="Spormann A.M."/>
            <person name="Op Den Camp H."/>
            <person name="Overmann J."/>
            <person name="Amann R."/>
            <person name="Jetten M.S.M."/>
            <person name="Mascher T."/>
            <person name="Medema M.H."/>
            <person name="Devos D.P."/>
            <person name="Kaster A.-K."/>
            <person name="Ovreas L."/>
            <person name="Rohde M."/>
            <person name="Galperin M.Y."/>
            <person name="Jogler C."/>
        </authorList>
    </citation>
    <scope>NUCLEOTIDE SEQUENCE [LARGE SCALE GENOMIC DNA]</scope>
    <source>
        <strain evidence="1 2">Q31b</strain>
    </source>
</reference>
<dbReference type="Gene3D" id="3.90.550.10">
    <property type="entry name" value="Spore Coat Polysaccharide Biosynthesis Protein SpsA, Chain A"/>
    <property type="match status" value="1"/>
</dbReference>
<proteinExistence type="predicted"/>
<keyword evidence="2" id="KW-1185">Reference proteome</keyword>
<sequence length="242" mass="27051">MQNRSNRKNGYATIAIMAKYWNAGDVKTRLGSSIGMAAAAHLHRIFTLFLCQTLNDAADRHLLAITPLSQQSHFANALKTHVPNNKWHLVDQGIGDLGSRMSNLFQTQFTNLADSAPLVLIGADCPLIDPSTVREATDRLAEHDVVLGPAVDGGYYLIGLAAPWRDSYDRLFREMPWGSSHVLETTRKRIQTGRLTCHLLCEREDVDTVIELNRLRSHLKSARKSNDRLAKLANSIDRILIE</sequence>
<dbReference type="AlphaFoldDB" id="A0A5C6DHL7"/>
<dbReference type="Pfam" id="PF09837">
    <property type="entry name" value="DUF2064"/>
    <property type="match status" value="1"/>
</dbReference>